<dbReference type="SUPFAM" id="SSF52821">
    <property type="entry name" value="Rhodanese/Cell cycle control phosphatase"/>
    <property type="match status" value="2"/>
</dbReference>
<gene>
    <name evidence="3" type="ORF">ASZ90_013790</name>
</gene>
<dbReference type="EC" id="2.8.1.1" evidence="3"/>
<keyword evidence="1" id="KW-0677">Repeat</keyword>
<keyword evidence="3" id="KW-0808">Transferase</keyword>
<dbReference type="PANTHER" id="PTHR43855">
    <property type="entry name" value="THIOSULFATE SULFURTRANSFERASE"/>
    <property type="match status" value="1"/>
</dbReference>
<dbReference type="SMART" id="SM00450">
    <property type="entry name" value="RHOD"/>
    <property type="match status" value="2"/>
</dbReference>
<dbReference type="EMBL" id="LNQE01001491">
    <property type="protein sequence ID" value="KUG16528.1"/>
    <property type="molecule type" value="Genomic_DNA"/>
</dbReference>
<feature type="domain" description="Rhodanese" evidence="2">
    <location>
        <begin position="149"/>
        <end position="238"/>
    </location>
</feature>
<accession>A0A0W8F6K7</accession>
<proteinExistence type="predicted"/>
<dbReference type="InterPro" id="IPR001763">
    <property type="entry name" value="Rhodanese-like_dom"/>
</dbReference>
<dbReference type="InterPro" id="IPR036873">
    <property type="entry name" value="Rhodanese-like_dom_sf"/>
</dbReference>
<dbReference type="GO" id="GO:0004792">
    <property type="term" value="F:thiosulfate-cyanide sulfurtransferase activity"/>
    <property type="evidence" value="ECO:0007669"/>
    <property type="project" value="UniProtKB-EC"/>
</dbReference>
<evidence type="ECO:0000313" key="3">
    <source>
        <dbReference type="EMBL" id="KUG16528.1"/>
    </source>
</evidence>
<protein>
    <submittedName>
        <fullName evidence="3">Thiosulfate sulfurtransferase, rhodanese</fullName>
        <ecNumber evidence="3">2.8.1.1</ecNumber>
    </submittedName>
</protein>
<comment type="caution">
    <text evidence="3">The sequence shown here is derived from an EMBL/GenBank/DDBJ whole genome shotgun (WGS) entry which is preliminary data.</text>
</comment>
<dbReference type="PANTHER" id="PTHR43855:SF1">
    <property type="entry name" value="THIOSULFATE SULFURTRANSFERASE"/>
    <property type="match status" value="1"/>
</dbReference>
<organism evidence="3">
    <name type="scientific">hydrocarbon metagenome</name>
    <dbReference type="NCBI Taxonomy" id="938273"/>
    <lineage>
        <taxon>unclassified sequences</taxon>
        <taxon>metagenomes</taxon>
        <taxon>ecological metagenomes</taxon>
    </lineage>
</organism>
<evidence type="ECO:0000256" key="1">
    <source>
        <dbReference type="ARBA" id="ARBA00022737"/>
    </source>
</evidence>
<name>A0A0W8F6K7_9ZZZZ</name>
<feature type="domain" description="Rhodanese" evidence="2">
    <location>
        <begin position="269"/>
        <end position="361"/>
    </location>
</feature>
<evidence type="ECO:0000259" key="2">
    <source>
        <dbReference type="PROSITE" id="PS50206"/>
    </source>
</evidence>
<sequence>MRVIRIAGCSLLLAALFMMAIIWNASPVAGECASCKAAGSSAEQDPLNQQWASFLGEVGAWSQMPFHPGLLRAQSDSSNCSSLWGENGERGLDLNLSAPKDGLQKYQGNRSDMARGMGFSTILISPEEIKILDSSDIIIDISPRSTEYIPGAISIPYDRFIDPAGRLEPIGEMARILGEAGVSENDSIIIYGECQPCGGGPSAATYVFWMLKFLGHEDVRLLDGGIDDWVAASNPTWSEPARLAPRNYTPAIDADLLATYDFVCSGIPQIIDARTGRDFEAGSIPGAINIPYTSVLDGKKIKDQSELEEIFSDLQRERPVVVYTNTGVKASMIWLPLSLLGYDAKVYAWQDWKADHSSGEMTPANIRISKRIAGVKSETIES</sequence>
<dbReference type="AlphaFoldDB" id="A0A0W8F6K7"/>
<dbReference type="PROSITE" id="PS50206">
    <property type="entry name" value="RHODANESE_3"/>
    <property type="match status" value="2"/>
</dbReference>
<dbReference type="Pfam" id="PF00581">
    <property type="entry name" value="Rhodanese"/>
    <property type="match status" value="2"/>
</dbReference>
<dbReference type="InterPro" id="IPR051126">
    <property type="entry name" value="Thiosulfate_sulfurtransferase"/>
</dbReference>
<dbReference type="Gene3D" id="3.40.250.10">
    <property type="entry name" value="Rhodanese-like domain"/>
    <property type="match status" value="2"/>
</dbReference>
<reference evidence="3" key="1">
    <citation type="journal article" date="2015" name="Proc. Natl. Acad. Sci. U.S.A.">
        <title>Networks of energetic and metabolic interactions define dynamics in microbial communities.</title>
        <authorList>
            <person name="Embree M."/>
            <person name="Liu J.K."/>
            <person name="Al-Bassam M.M."/>
            <person name="Zengler K."/>
        </authorList>
    </citation>
    <scope>NUCLEOTIDE SEQUENCE</scope>
</reference>